<name>A0ABQ6MUG1_9STRA</name>
<dbReference type="EMBL" id="BRYB01000558">
    <property type="protein sequence ID" value="GMI32770.1"/>
    <property type="molecule type" value="Genomic_DNA"/>
</dbReference>
<evidence type="ECO:0000313" key="6">
    <source>
        <dbReference type="EMBL" id="GMI32770.1"/>
    </source>
</evidence>
<keyword evidence="7" id="KW-1185">Reference proteome</keyword>
<proteinExistence type="predicted"/>
<evidence type="ECO:0000256" key="2">
    <source>
        <dbReference type="ARBA" id="ARBA00022676"/>
    </source>
</evidence>
<feature type="region of interest" description="Disordered" evidence="4">
    <location>
        <begin position="35"/>
        <end position="74"/>
    </location>
</feature>
<evidence type="ECO:0000313" key="7">
    <source>
        <dbReference type="Proteomes" id="UP001165060"/>
    </source>
</evidence>
<comment type="pathway">
    <text evidence="1">Protein modification; protein glycosylation.</text>
</comment>
<dbReference type="Gene3D" id="3.40.50.11380">
    <property type="match status" value="1"/>
</dbReference>
<feature type="signal peptide" evidence="5">
    <location>
        <begin position="1"/>
        <end position="25"/>
    </location>
</feature>
<dbReference type="InterPro" id="IPR051939">
    <property type="entry name" value="Glycosyltr_41/O-GlcNAc_trsf"/>
</dbReference>
<keyword evidence="3" id="KW-0808">Transferase</keyword>
<dbReference type="PANTHER" id="PTHR44835">
    <property type="entry name" value="UDP-N-ACETYLGLUCOSAMINE--PEPTIDE N-ACETYLGLUCOSAMINYLTRANSFERASE SPINDLY-RELATED"/>
    <property type="match status" value="1"/>
</dbReference>
<keyword evidence="5" id="KW-0732">Signal</keyword>
<evidence type="ECO:0000256" key="3">
    <source>
        <dbReference type="ARBA" id="ARBA00022679"/>
    </source>
</evidence>
<keyword evidence="2" id="KW-0328">Glycosyltransferase</keyword>
<evidence type="ECO:0000256" key="4">
    <source>
        <dbReference type="SAM" id="MobiDB-lite"/>
    </source>
</evidence>
<dbReference type="PANTHER" id="PTHR44835:SF1">
    <property type="entry name" value="PROTEIN O-GLCNAC TRANSFERASE"/>
    <property type="match status" value="1"/>
</dbReference>
<dbReference type="Proteomes" id="UP001165060">
    <property type="component" value="Unassembled WGS sequence"/>
</dbReference>
<comment type="caution">
    <text evidence="6">The sequence shown here is derived from an EMBL/GenBank/DDBJ whole genome shotgun (WGS) entry which is preliminary data.</text>
</comment>
<protein>
    <recommendedName>
        <fullName evidence="8">O-GlcNAc transferase C-terminal domain-containing protein</fullName>
    </recommendedName>
</protein>
<evidence type="ECO:0000256" key="1">
    <source>
        <dbReference type="ARBA" id="ARBA00004922"/>
    </source>
</evidence>
<gene>
    <name evidence="6" type="ORF">TeGR_g3035</name>
</gene>
<feature type="chain" id="PRO_5047480132" description="O-GlcNAc transferase C-terminal domain-containing protein" evidence="5">
    <location>
        <begin position="26"/>
        <end position="1071"/>
    </location>
</feature>
<dbReference type="Gene3D" id="3.40.50.2000">
    <property type="entry name" value="Glycogen Phosphorylase B"/>
    <property type="match status" value="1"/>
</dbReference>
<feature type="compositionally biased region" description="Basic and acidic residues" evidence="4">
    <location>
        <begin position="35"/>
        <end position="49"/>
    </location>
</feature>
<reference evidence="6 7" key="1">
    <citation type="journal article" date="2023" name="Commun. Biol.">
        <title>Genome analysis of Parmales, the sister group of diatoms, reveals the evolutionary specialization of diatoms from phago-mixotrophs to photoautotrophs.</title>
        <authorList>
            <person name="Ban H."/>
            <person name="Sato S."/>
            <person name="Yoshikawa S."/>
            <person name="Yamada K."/>
            <person name="Nakamura Y."/>
            <person name="Ichinomiya M."/>
            <person name="Sato N."/>
            <person name="Blanc-Mathieu R."/>
            <person name="Endo H."/>
            <person name="Kuwata A."/>
            <person name="Ogata H."/>
        </authorList>
    </citation>
    <scope>NUCLEOTIDE SEQUENCE [LARGE SCALE GENOMIC DNA]</scope>
</reference>
<sequence>MAPPRQRRLALLFLFLVLLAPPCFPQVPSLPPLREESLASEPPKREHAPISKFLYPNGTHTLKPDPAPEPSPLFDPVQVPLHANTFSYYFGIGSSSGLPPSCSELPPPASETMASATAMLPTLAEANVPVPWNVYAHFFERPPPRPIEAPRGAPMDLVVLNRCILALQCSLASSTASAAAVESSRITVADVHALLLFQGGLAVEAKKLDYARLLVEDALTLLKVNQFTDLTLSAPAPPASAATGSLSFLPPPSSPGSQSQTFRQAWCANLKALGLIHASQGNLDVALEKYMAAYSHLEINLEPIPVDLLNRITAVNLITGGAALPAAMADSIALARDNLVYNLGEAMDDEFQVFERLYFVHHTQKGSCGSFVRDFMAYAAGTRPKGAIAMHVASAVGCVYNDIGSPKKESSLASLDQFNLGRILQKRGYVDEAVKHLTASAELFTRRGEAHNVYARLILPFIYKSSAEQALAYAGFEHEIASLIENPAAHRTGATAYSMCSHLVTNFDMLPLVRFSTDHKMDELDHLIPLEARGQQEIHHGGMDAYAQISAAFVALCPELVYTNDAVDAMYNLLHKGVEEDEEERRPPPQKKKKTKKVRVGIVSSKLYNHETLKLHGGLLEYLARDESELDVTMACWGTVADEATKRAQKFLTYEKSLNLKSLSQVVSATANSEKVEAYQSLEAEQFDVILFMDLPLDAKSFSLAHRRIAPVQVAVWGHHTYSTQIPETIDYMLVPETFAFGDALPTTATAMYSEQVVLVPGMYIGDPYGAAPGGYLGQLKNTEMLEDMDLFTSTFMIPESANVYVLPCSAPHLSPQFDSVIKDLLRADKDAYVFIGARESTLSERELPEHYLFMDNVVQHGYPLLWGERLKTRMKKKIAGGRNGGGLWRRVRFLDALPSDLYSAVLSLAKVVLDPFPHGNLVPSLEAMYFGTPVVTLGAAHRGGGGGQVKAVYDFIAEKRGPDAAPLNCCDAADEDEYVELAVSLATDSDRRKEVVKGIRGVLDKHMFNTVFEGNEYVAAVEDFLARVGAPFVPLHQEGALKDLYKERVDAKVKMIEAEKRANAADEFQM</sequence>
<accession>A0ABQ6MUG1</accession>
<evidence type="ECO:0008006" key="8">
    <source>
        <dbReference type="Google" id="ProtNLM"/>
    </source>
</evidence>
<organism evidence="6 7">
    <name type="scientific">Tetraparma gracilis</name>
    <dbReference type="NCBI Taxonomy" id="2962635"/>
    <lineage>
        <taxon>Eukaryota</taxon>
        <taxon>Sar</taxon>
        <taxon>Stramenopiles</taxon>
        <taxon>Ochrophyta</taxon>
        <taxon>Bolidophyceae</taxon>
        <taxon>Parmales</taxon>
        <taxon>Triparmaceae</taxon>
        <taxon>Tetraparma</taxon>
    </lineage>
</organism>
<evidence type="ECO:0000256" key="5">
    <source>
        <dbReference type="SAM" id="SignalP"/>
    </source>
</evidence>